<dbReference type="InterPro" id="IPR032675">
    <property type="entry name" value="LRR_dom_sf"/>
</dbReference>
<evidence type="ECO:0000256" key="1">
    <source>
        <dbReference type="ARBA" id="ARBA00022512"/>
    </source>
</evidence>
<evidence type="ECO:0000256" key="6">
    <source>
        <dbReference type="SAM" id="MobiDB-lite"/>
    </source>
</evidence>
<dbReference type="Proteomes" id="UP000198948">
    <property type="component" value="Unassembled WGS sequence"/>
</dbReference>
<dbReference type="STRING" id="142588.SAMN04488559_1301"/>
<feature type="compositionally biased region" description="Acidic residues" evidence="6">
    <location>
        <begin position="656"/>
        <end position="665"/>
    </location>
</feature>
<dbReference type="EMBL" id="FOHA01000030">
    <property type="protein sequence ID" value="SES08525.1"/>
    <property type="molecule type" value="Genomic_DNA"/>
</dbReference>
<keyword evidence="7" id="KW-1133">Transmembrane helix</keyword>
<dbReference type="InterPro" id="IPR009459">
    <property type="entry name" value="MucBP_dom"/>
</dbReference>
<feature type="transmembrane region" description="Helical" evidence="7">
    <location>
        <begin position="707"/>
        <end position="726"/>
    </location>
</feature>
<keyword evidence="1" id="KW-0134">Cell wall</keyword>
<dbReference type="InterPro" id="IPR005046">
    <property type="entry name" value="DUF285"/>
</dbReference>
<evidence type="ECO:0000256" key="7">
    <source>
        <dbReference type="SAM" id="Phobius"/>
    </source>
</evidence>
<feature type="chain" id="PRO_5011652001" evidence="8">
    <location>
        <begin position="40"/>
        <end position="732"/>
    </location>
</feature>
<dbReference type="Pfam" id="PF00746">
    <property type="entry name" value="Gram_pos_anchor"/>
    <property type="match status" value="1"/>
</dbReference>
<evidence type="ECO:0000256" key="8">
    <source>
        <dbReference type="SAM" id="SignalP"/>
    </source>
</evidence>
<feature type="signal peptide" evidence="8">
    <location>
        <begin position="1"/>
        <end position="39"/>
    </location>
</feature>
<dbReference type="NCBIfam" id="TIGR02167">
    <property type="entry name" value="Liste_lipo_26"/>
    <property type="match status" value="11"/>
</dbReference>
<keyword evidence="2" id="KW-0964">Secreted</keyword>
<evidence type="ECO:0000256" key="3">
    <source>
        <dbReference type="ARBA" id="ARBA00022729"/>
    </source>
</evidence>
<keyword evidence="7" id="KW-0472">Membrane</keyword>
<protein>
    <submittedName>
        <fullName evidence="11">LPXTG-motif cell wall anchor domain-containing protein</fullName>
    </submittedName>
</protein>
<sequence>MNLKEPTIKIRKILKPSLHFLLCGMLLSSSFLPFTTAFAATEPETTDPSQSTLPSNAPSLSIEEPIIHSIDILEEKEKEGSTELIVSNEADTYRKEKEVKSHDSSVTGTETSDERLESYESEVNIMEGSEDQSVESDNSQLKKAITATWGTAPVSFDENSGILTVSAGTIGTESAIGSILKNNVKKIIFLDGVKAPINSAFLFDRRNFNKLTSIEGKLDTSNVTNMSCMFINSRATSLDVSNWDTSNVTDMSGMFKGSSITSLDVSNWDTSDVADMSTMFYLAQVTSLDVSNWDTSNVTDMSALFASTKVTSLDVSNWNTSNVVNMATMFIDTKVTSLDISSWDTSNVTSMSGMFRTTQVPSLDISNWDTSSVTSMSNMFSISQVTSLDVSNWDTSNVISMSGMFRTTQVTSLDISNWDTSNVTDMSVMFSNSQVTSLDVSNWDTLNVINMSNMFSNSQVPSLDVSSWDTSNVTNMSNMFSNSQVTSLDVTGWDTSNVVFFDNLFTQSRLIEIKLGDKSTFTGAVNLPEPDTAIGIYSGGWKRIEPVSPAVTYVSSQDFMEKYDGKQPGTYVWEEISAKVKAKDLTVYYQDTDGNEINKSKTVSGNIGDTYDVSTDEYKLEIKGYTFKKIKDSSTGIFSDIEQSVIYIYTKDLEQESDQNQEQEQDPINKNSAEGLSINGKNTVNITNNDHSNQKNSLPKTGEATNLIAMFAGFVILIIASSAGLFECKQYK</sequence>
<keyword evidence="5" id="KW-0572">Peptidoglycan-anchor</keyword>
<feature type="domain" description="Gram-positive cocci surface proteins LPxTG" evidence="9">
    <location>
        <begin position="692"/>
        <end position="725"/>
    </location>
</feature>
<organism evidence="11 12">
    <name type="scientific">Isobaculum melis</name>
    <dbReference type="NCBI Taxonomy" id="142588"/>
    <lineage>
        <taxon>Bacteria</taxon>
        <taxon>Bacillati</taxon>
        <taxon>Bacillota</taxon>
        <taxon>Bacilli</taxon>
        <taxon>Lactobacillales</taxon>
        <taxon>Carnobacteriaceae</taxon>
        <taxon>Isobaculum</taxon>
    </lineage>
</organism>
<evidence type="ECO:0000256" key="5">
    <source>
        <dbReference type="ARBA" id="ARBA00023088"/>
    </source>
</evidence>
<keyword evidence="12" id="KW-1185">Reference proteome</keyword>
<dbReference type="InterPro" id="IPR011889">
    <property type="entry name" value="Liste_lipo_26"/>
</dbReference>
<dbReference type="NCBIfam" id="TIGR01167">
    <property type="entry name" value="LPXTG_anchor"/>
    <property type="match status" value="1"/>
</dbReference>
<keyword evidence="7" id="KW-0812">Transmembrane</keyword>
<dbReference type="InterPro" id="IPR019931">
    <property type="entry name" value="LPXTG_anchor"/>
</dbReference>
<gene>
    <name evidence="11" type="ORF">SAMN04488559_1301</name>
</gene>
<dbReference type="Gene3D" id="3.10.20.320">
    <property type="entry name" value="Putative peptidoglycan bound protein (lpxtg motif)"/>
    <property type="match status" value="1"/>
</dbReference>
<evidence type="ECO:0000259" key="10">
    <source>
        <dbReference type="Pfam" id="PF06458"/>
    </source>
</evidence>
<evidence type="ECO:0000259" key="9">
    <source>
        <dbReference type="Pfam" id="PF00746"/>
    </source>
</evidence>
<accession>A0A1H9UGG5</accession>
<feature type="region of interest" description="Disordered" evidence="6">
    <location>
        <begin position="95"/>
        <end position="116"/>
    </location>
</feature>
<reference evidence="11 12" key="1">
    <citation type="submission" date="2016-10" db="EMBL/GenBank/DDBJ databases">
        <authorList>
            <person name="de Groot N.N."/>
        </authorList>
    </citation>
    <scope>NUCLEOTIDE SEQUENCE [LARGE SCALE GENOMIC DNA]</scope>
    <source>
        <strain evidence="11 12">DSM 13760</strain>
    </source>
</reference>
<feature type="region of interest" description="Disordered" evidence="6">
    <location>
        <begin position="656"/>
        <end position="698"/>
    </location>
</feature>
<dbReference type="Pfam" id="PF06458">
    <property type="entry name" value="MucBP"/>
    <property type="match status" value="1"/>
</dbReference>
<dbReference type="OrthoDB" id="2258593at2"/>
<dbReference type="Pfam" id="PF03382">
    <property type="entry name" value="DUF285"/>
    <property type="match status" value="2"/>
</dbReference>
<dbReference type="AlphaFoldDB" id="A0A1H9UGG5"/>
<feature type="compositionally biased region" description="Polar residues" evidence="6">
    <location>
        <begin position="668"/>
        <end position="698"/>
    </location>
</feature>
<evidence type="ECO:0000256" key="2">
    <source>
        <dbReference type="ARBA" id="ARBA00022525"/>
    </source>
</evidence>
<evidence type="ECO:0000313" key="12">
    <source>
        <dbReference type="Proteomes" id="UP000198948"/>
    </source>
</evidence>
<dbReference type="RefSeq" id="WP_092654196.1">
    <property type="nucleotide sequence ID" value="NZ_FOHA01000030.1"/>
</dbReference>
<feature type="domain" description="MucBP" evidence="10">
    <location>
        <begin position="585"/>
        <end position="650"/>
    </location>
</feature>
<evidence type="ECO:0000256" key="4">
    <source>
        <dbReference type="ARBA" id="ARBA00022737"/>
    </source>
</evidence>
<name>A0A1H9UGG5_9LACT</name>
<keyword evidence="3 8" id="KW-0732">Signal</keyword>
<proteinExistence type="predicted"/>
<dbReference type="SUPFAM" id="SSF52058">
    <property type="entry name" value="L domain-like"/>
    <property type="match status" value="1"/>
</dbReference>
<dbReference type="Gene3D" id="3.80.10.10">
    <property type="entry name" value="Ribonuclease Inhibitor"/>
    <property type="match status" value="2"/>
</dbReference>
<keyword evidence="4" id="KW-0677">Repeat</keyword>
<evidence type="ECO:0000313" key="11">
    <source>
        <dbReference type="EMBL" id="SES08525.1"/>
    </source>
</evidence>